<dbReference type="GO" id="GO:0016787">
    <property type="term" value="F:hydrolase activity"/>
    <property type="evidence" value="ECO:0007669"/>
    <property type="project" value="UniProtKB-KW"/>
</dbReference>
<evidence type="ECO:0000313" key="2">
    <source>
        <dbReference type="EMBL" id="MRG90878.1"/>
    </source>
</evidence>
<dbReference type="AlphaFoldDB" id="A0A6N7PFU8"/>
<dbReference type="Gene3D" id="3.40.50.1820">
    <property type="entry name" value="alpha/beta hydrolase"/>
    <property type="match status" value="1"/>
</dbReference>
<dbReference type="SUPFAM" id="SSF53474">
    <property type="entry name" value="alpha/beta-Hydrolases"/>
    <property type="match status" value="1"/>
</dbReference>
<keyword evidence="3" id="KW-1185">Reference proteome</keyword>
<organism evidence="2 3">
    <name type="scientific">Polyangium spumosum</name>
    <dbReference type="NCBI Taxonomy" id="889282"/>
    <lineage>
        <taxon>Bacteria</taxon>
        <taxon>Pseudomonadati</taxon>
        <taxon>Myxococcota</taxon>
        <taxon>Polyangia</taxon>
        <taxon>Polyangiales</taxon>
        <taxon>Polyangiaceae</taxon>
        <taxon>Polyangium</taxon>
    </lineage>
</organism>
<dbReference type="OrthoDB" id="9806902at2"/>
<feature type="domain" description="Serine aminopeptidase S33" evidence="1">
    <location>
        <begin position="28"/>
        <end position="293"/>
    </location>
</feature>
<reference evidence="2 3" key="1">
    <citation type="submission" date="2019-10" db="EMBL/GenBank/DDBJ databases">
        <title>A soil myxobacterium in the family Polyangiaceae.</title>
        <authorList>
            <person name="Li Y."/>
            <person name="Wang J."/>
        </authorList>
    </citation>
    <scope>NUCLEOTIDE SEQUENCE [LARGE SCALE GENOMIC DNA]</scope>
    <source>
        <strain evidence="2 3">DSM 14734</strain>
    </source>
</reference>
<dbReference type="Proteomes" id="UP000440224">
    <property type="component" value="Unassembled WGS sequence"/>
</dbReference>
<dbReference type="RefSeq" id="WP_153817739.1">
    <property type="nucleotide sequence ID" value="NZ_WJIE01000001.1"/>
</dbReference>
<dbReference type="InterPro" id="IPR051044">
    <property type="entry name" value="MAG_DAG_Lipase"/>
</dbReference>
<dbReference type="Pfam" id="PF12146">
    <property type="entry name" value="Hydrolase_4"/>
    <property type="match status" value="1"/>
</dbReference>
<protein>
    <submittedName>
        <fullName evidence="2">Alpha/beta fold hydrolase</fullName>
    </submittedName>
</protein>
<evidence type="ECO:0000259" key="1">
    <source>
        <dbReference type="Pfam" id="PF12146"/>
    </source>
</evidence>
<dbReference type="InterPro" id="IPR022742">
    <property type="entry name" value="Hydrolase_4"/>
</dbReference>
<name>A0A6N7PFU8_9BACT</name>
<gene>
    <name evidence="2" type="ORF">GF068_02925</name>
</gene>
<dbReference type="PANTHER" id="PTHR11614">
    <property type="entry name" value="PHOSPHOLIPASE-RELATED"/>
    <property type="match status" value="1"/>
</dbReference>
<keyword evidence="2" id="KW-0378">Hydrolase</keyword>
<dbReference type="InterPro" id="IPR029058">
    <property type="entry name" value="AB_hydrolase_fold"/>
</dbReference>
<dbReference type="EMBL" id="WJIE01000001">
    <property type="protein sequence ID" value="MRG90878.1"/>
    <property type="molecule type" value="Genomic_DNA"/>
</dbReference>
<comment type="caution">
    <text evidence="2">The sequence shown here is derived from an EMBL/GenBank/DDBJ whole genome shotgun (WGS) entry which is preliminary data.</text>
</comment>
<proteinExistence type="predicted"/>
<sequence length="313" mass="34261">MRTSSFEWIADDGKPIFVHAFSPDEATKPVGLVHISHGMSEHGGRYTRLAEVLTARGFLVEAHDHRGHGRTAQRDDELGYFGPGDGFGRVKADLRGLLARARAAHPGLPQALVAHSMGSLIAQAVLPEEGTKLAAVLLSGTNGPPSLMARAGVLVAKAERARLGEHGKSQVLQGMSFDAWNRSFGPNRTSYDWLTRDAAEVDKYVNDPRCGFSVTTALWVQLLSAMPTLAGPDALARIPKDLPFYVLAGAEDPVHERTKNLRGLLDVYAKAGLRDVTYRVYPGARHELFNETNRDEVMREVADWLVRKLAPPR</sequence>
<evidence type="ECO:0000313" key="3">
    <source>
        <dbReference type="Proteomes" id="UP000440224"/>
    </source>
</evidence>
<accession>A0A6N7PFU8</accession>